<reference evidence="1" key="2">
    <citation type="journal article" date="2015" name="Fish Shellfish Immunol.">
        <title>Early steps in the European eel (Anguilla anguilla)-Vibrio vulnificus interaction in the gills: Role of the RtxA13 toxin.</title>
        <authorList>
            <person name="Callol A."/>
            <person name="Pajuelo D."/>
            <person name="Ebbesson L."/>
            <person name="Teles M."/>
            <person name="MacKenzie S."/>
            <person name="Amaro C."/>
        </authorList>
    </citation>
    <scope>NUCLEOTIDE SEQUENCE</scope>
</reference>
<reference evidence="1" key="1">
    <citation type="submission" date="2014-11" db="EMBL/GenBank/DDBJ databases">
        <authorList>
            <person name="Amaro Gonzalez C."/>
        </authorList>
    </citation>
    <scope>NUCLEOTIDE SEQUENCE</scope>
</reference>
<accession>A0A0E9SC26</accession>
<protein>
    <submittedName>
        <fullName evidence="1">Uncharacterized protein</fullName>
    </submittedName>
</protein>
<proteinExistence type="predicted"/>
<sequence length="64" mass="6871">MPEAIAAPRASGGKNKGGTYVDRDKPAQIRFSNISAGKGNAELICILFTVDWPFLFLPVGGRSY</sequence>
<dbReference type="EMBL" id="GBXM01069633">
    <property type="protein sequence ID" value="JAH38944.1"/>
    <property type="molecule type" value="Transcribed_RNA"/>
</dbReference>
<dbReference type="AlphaFoldDB" id="A0A0E9SC26"/>
<evidence type="ECO:0000313" key="1">
    <source>
        <dbReference type="EMBL" id="JAH38944.1"/>
    </source>
</evidence>
<name>A0A0E9SC26_ANGAN</name>
<organism evidence="1">
    <name type="scientific">Anguilla anguilla</name>
    <name type="common">European freshwater eel</name>
    <name type="synonym">Muraena anguilla</name>
    <dbReference type="NCBI Taxonomy" id="7936"/>
    <lineage>
        <taxon>Eukaryota</taxon>
        <taxon>Metazoa</taxon>
        <taxon>Chordata</taxon>
        <taxon>Craniata</taxon>
        <taxon>Vertebrata</taxon>
        <taxon>Euteleostomi</taxon>
        <taxon>Actinopterygii</taxon>
        <taxon>Neopterygii</taxon>
        <taxon>Teleostei</taxon>
        <taxon>Anguilliformes</taxon>
        <taxon>Anguillidae</taxon>
        <taxon>Anguilla</taxon>
    </lineage>
</organism>